<dbReference type="SUPFAM" id="SSF50475">
    <property type="entry name" value="FMN-binding split barrel"/>
    <property type="match status" value="1"/>
</dbReference>
<reference evidence="2" key="1">
    <citation type="journal article" date="2019" name="Int. J. Syst. Evol. Microbiol.">
        <title>The Global Catalogue of Microorganisms (GCM) 10K type strain sequencing project: providing services to taxonomists for standard genome sequencing and annotation.</title>
        <authorList>
            <consortium name="The Broad Institute Genomics Platform"/>
            <consortium name="The Broad Institute Genome Sequencing Center for Infectious Disease"/>
            <person name="Wu L."/>
            <person name="Ma J."/>
        </authorList>
    </citation>
    <scope>NUCLEOTIDE SEQUENCE [LARGE SCALE GENOMIC DNA]</scope>
    <source>
        <strain evidence="2">JCM 16898</strain>
    </source>
</reference>
<dbReference type="EMBL" id="BAAAZN010000016">
    <property type="protein sequence ID" value="GAA3570602.1"/>
    <property type="molecule type" value="Genomic_DNA"/>
</dbReference>
<evidence type="ECO:0008006" key="3">
    <source>
        <dbReference type="Google" id="ProtNLM"/>
    </source>
</evidence>
<evidence type="ECO:0000313" key="2">
    <source>
        <dbReference type="Proteomes" id="UP001500689"/>
    </source>
</evidence>
<dbReference type="Proteomes" id="UP001500689">
    <property type="component" value="Unassembled WGS sequence"/>
</dbReference>
<dbReference type="RefSeq" id="WP_344866443.1">
    <property type="nucleotide sequence ID" value="NZ_BAAAZN010000016.1"/>
</dbReference>
<accession>A0ABP6XRQ7</accession>
<dbReference type="InterPro" id="IPR012349">
    <property type="entry name" value="Split_barrel_FMN-bd"/>
</dbReference>
<dbReference type="NCBIfam" id="TIGR00026">
    <property type="entry name" value="hi_GC_TIGR00026"/>
    <property type="match status" value="1"/>
</dbReference>
<organism evidence="1 2">
    <name type="scientific">Amycolatopsis ultiminotia</name>
    <dbReference type="NCBI Taxonomy" id="543629"/>
    <lineage>
        <taxon>Bacteria</taxon>
        <taxon>Bacillati</taxon>
        <taxon>Actinomycetota</taxon>
        <taxon>Actinomycetes</taxon>
        <taxon>Pseudonocardiales</taxon>
        <taxon>Pseudonocardiaceae</taxon>
        <taxon>Amycolatopsis</taxon>
    </lineage>
</organism>
<comment type="caution">
    <text evidence="1">The sequence shown here is derived from an EMBL/GenBank/DDBJ whole genome shotgun (WGS) entry which is preliminary data.</text>
</comment>
<sequence length="259" mass="29524">MPDYTSTLEIARPAGDRRTAQQWARAVWEDAPRPVRTFLRVGWRCLGLRADPAPERVLGWTVAESGPDHVVLTVPARIMTSRNVVRLDETHVRWTTDVDFDRSPARLLWSLAVPFHRRLIPARLRRVAAGTDRGARQHRIVTRFQRHLGNPLVSRLPGQTLLETTGRRSGLPRRTPLGGRRTGGQFWLVSEFGLRSHYVRNIEADPHVRLRLHGRWHRGVAHLLPEDDARARLKSLPRLNSAAVRTLGADLLTIRVDLE</sequence>
<proteinExistence type="predicted"/>
<dbReference type="Pfam" id="PF04075">
    <property type="entry name" value="F420H2_quin_red"/>
    <property type="match status" value="1"/>
</dbReference>
<name>A0ABP6XRQ7_9PSEU</name>
<gene>
    <name evidence="1" type="ORF">GCM10022222_63400</name>
</gene>
<evidence type="ECO:0000313" key="1">
    <source>
        <dbReference type="EMBL" id="GAA3570602.1"/>
    </source>
</evidence>
<protein>
    <recommendedName>
        <fullName evidence="3">Deazaflavin-dependent oxidoreductase, nitroreductase family</fullName>
    </recommendedName>
</protein>
<keyword evidence="2" id="KW-1185">Reference proteome</keyword>
<dbReference type="Gene3D" id="2.30.110.10">
    <property type="entry name" value="Electron Transport, Fmn-binding Protein, Chain A"/>
    <property type="match status" value="1"/>
</dbReference>
<dbReference type="InterPro" id="IPR004378">
    <property type="entry name" value="F420H2_quin_Rdtase"/>
</dbReference>